<dbReference type="OrthoDB" id="2438430at2759"/>
<gene>
    <name evidence="1" type="ORF">FWILDA_LOCUS15673</name>
</gene>
<dbReference type="AlphaFoldDB" id="A0A9W4T6X6"/>
<feature type="non-terminal residue" evidence="1">
    <location>
        <position position="93"/>
    </location>
</feature>
<comment type="caution">
    <text evidence="1">The sequence shown here is derived from an EMBL/GenBank/DDBJ whole genome shotgun (WGS) entry which is preliminary data.</text>
</comment>
<sequence>MVKILYDLNSGAEAIRIGYDLLRQGKCVAFVFTGVVMARVLVEKASKLSKPDNSPVSACAYYGDMDGKQRQNTFPILMMPGANLTVCLYKYSG</sequence>
<keyword evidence="2" id="KW-1185">Reference proteome</keyword>
<protein>
    <submittedName>
        <fullName evidence="1">12093_t:CDS:1</fullName>
    </submittedName>
</protein>
<accession>A0A9W4T6X6</accession>
<name>A0A9W4T6X6_9GLOM</name>
<evidence type="ECO:0000313" key="1">
    <source>
        <dbReference type="EMBL" id="CAI2192632.1"/>
    </source>
</evidence>
<proteinExistence type="predicted"/>
<evidence type="ECO:0000313" key="2">
    <source>
        <dbReference type="Proteomes" id="UP001153678"/>
    </source>
</evidence>
<dbReference type="Proteomes" id="UP001153678">
    <property type="component" value="Unassembled WGS sequence"/>
</dbReference>
<reference evidence="1" key="1">
    <citation type="submission" date="2022-08" db="EMBL/GenBank/DDBJ databases">
        <authorList>
            <person name="Kallberg Y."/>
            <person name="Tangrot J."/>
            <person name="Rosling A."/>
        </authorList>
    </citation>
    <scope>NUCLEOTIDE SEQUENCE</scope>
    <source>
        <strain evidence="1">Wild A</strain>
    </source>
</reference>
<dbReference type="EMBL" id="CAMKVN010008562">
    <property type="protein sequence ID" value="CAI2192632.1"/>
    <property type="molecule type" value="Genomic_DNA"/>
</dbReference>
<organism evidence="1 2">
    <name type="scientific">Funneliformis geosporum</name>
    <dbReference type="NCBI Taxonomy" id="1117311"/>
    <lineage>
        <taxon>Eukaryota</taxon>
        <taxon>Fungi</taxon>
        <taxon>Fungi incertae sedis</taxon>
        <taxon>Mucoromycota</taxon>
        <taxon>Glomeromycotina</taxon>
        <taxon>Glomeromycetes</taxon>
        <taxon>Glomerales</taxon>
        <taxon>Glomeraceae</taxon>
        <taxon>Funneliformis</taxon>
    </lineage>
</organism>